<feature type="region of interest" description="Disordered" evidence="1">
    <location>
        <begin position="58"/>
        <end position="87"/>
    </location>
</feature>
<feature type="compositionally biased region" description="Basic and acidic residues" evidence="1">
    <location>
        <begin position="77"/>
        <end position="87"/>
    </location>
</feature>
<feature type="domain" description="DUF6458" evidence="3">
    <location>
        <begin position="1"/>
        <end position="58"/>
    </location>
</feature>
<evidence type="ECO:0000313" key="5">
    <source>
        <dbReference type="Proteomes" id="UP000588586"/>
    </source>
</evidence>
<protein>
    <recommendedName>
        <fullName evidence="3">DUF6458 domain-containing protein</fullName>
    </recommendedName>
</protein>
<keyword evidence="5" id="KW-1185">Reference proteome</keyword>
<dbReference type="AlphaFoldDB" id="A0A849HC72"/>
<feature type="transmembrane region" description="Helical" evidence="2">
    <location>
        <begin position="35"/>
        <end position="53"/>
    </location>
</feature>
<dbReference type="RefSeq" id="WP_171244446.1">
    <property type="nucleotide sequence ID" value="NZ_JABEPQ010000003.1"/>
</dbReference>
<gene>
    <name evidence="4" type="ORF">HJG52_15170</name>
</gene>
<evidence type="ECO:0000256" key="1">
    <source>
        <dbReference type="SAM" id="MobiDB-lite"/>
    </source>
</evidence>
<evidence type="ECO:0000259" key="3">
    <source>
        <dbReference type="Pfam" id="PF20059"/>
    </source>
</evidence>
<reference evidence="4 5" key="1">
    <citation type="submission" date="2020-04" db="EMBL/GenBank/DDBJ databases">
        <title>Knoellia sp. isolate from air conditioner.</title>
        <authorList>
            <person name="Chea S."/>
            <person name="Kim D.-U."/>
        </authorList>
    </citation>
    <scope>NUCLEOTIDE SEQUENCE [LARGE SCALE GENOMIC DNA]</scope>
    <source>
        <strain evidence="4 5">DB2414S</strain>
    </source>
</reference>
<evidence type="ECO:0000313" key="4">
    <source>
        <dbReference type="EMBL" id="NNM47336.1"/>
    </source>
</evidence>
<keyword evidence="2" id="KW-0472">Membrane</keyword>
<comment type="caution">
    <text evidence="4">The sequence shown here is derived from an EMBL/GenBank/DDBJ whole genome shotgun (WGS) entry which is preliminary data.</text>
</comment>
<feature type="compositionally biased region" description="Polar residues" evidence="1">
    <location>
        <begin position="60"/>
        <end position="76"/>
    </location>
</feature>
<name>A0A849HC72_9MICO</name>
<organism evidence="4 5">
    <name type="scientific">Knoellia koreensis</name>
    <dbReference type="NCBI Taxonomy" id="2730921"/>
    <lineage>
        <taxon>Bacteria</taxon>
        <taxon>Bacillati</taxon>
        <taxon>Actinomycetota</taxon>
        <taxon>Actinomycetes</taxon>
        <taxon>Micrococcales</taxon>
        <taxon>Intrasporangiaceae</taxon>
        <taxon>Knoellia</taxon>
    </lineage>
</organism>
<dbReference type="Pfam" id="PF20059">
    <property type="entry name" value="DUF6458"/>
    <property type="match status" value="1"/>
</dbReference>
<proteinExistence type="predicted"/>
<keyword evidence="2" id="KW-0812">Transmembrane</keyword>
<dbReference type="InterPro" id="IPR045597">
    <property type="entry name" value="DUF6458"/>
</dbReference>
<dbReference type="Proteomes" id="UP000588586">
    <property type="component" value="Unassembled WGS sequence"/>
</dbReference>
<sequence>MYIGVGIFLLVVGAIITFAYTGDATLGGVLSVHAVGWICIIAGVLAIILSLVMRPRRDTGSYSTRRVSQTDPNTGTRVDETHVDRDR</sequence>
<keyword evidence="2" id="KW-1133">Transmembrane helix</keyword>
<evidence type="ECO:0000256" key="2">
    <source>
        <dbReference type="SAM" id="Phobius"/>
    </source>
</evidence>
<dbReference type="EMBL" id="JABEPQ010000003">
    <property type="protein sequence ID" value="NNM47336.1"/>
    <property type="molecule type" value="Genomic_DNA"/>
</dbReference>
<accession>A0A849HC72</accession>